<gene>
    <name evidence="2" type="ORF">SAMN04489835_2062</name>
</gene>
<dbReference type="STRING" id="370526.SAMN04489835_2062"/>
<dbReference type="OrthoDB" id="4764216at2"/>
<sequence length="204" mass="22074">MNDLFMVIAFIGLAAVFSARLMNPKTGRTVFWVATTVTCASVFLMAYPPDLGAGLLMALGVGFFIVVAAYINTELIVVGGKTYSLFADLDGDEDYGGGLTATKTWWLTTFGVTMAILIGLTYFIDRDWVWAPVASVVVIASAALSIGYRDASMDKPVAAGQRLQFGVISVLTVGVFTLAYLGAYQTSRRRLQNRQAYGRHGKRT</sequence>
<evidence type="ECO:0000256" key="1">
    <source>
        <dbReference type="SAM" id="Phobius"/>
    </source>
</evidence>
<evidence type="ECO:0000313" key="2">
    <source>
        <dbReference type="EMBL" id="SEH61647.1"/>
    </source>
</evidence>
<protein>
    <submittedName>
        <fullName evidence="2">Uncharacterized protein</fullName>
    </submittedName>
</protein>
<feature type="transmembrane region" description="Helical" evidence="1">
    <location>
        <begin position="163"/>
        <end position="184"/>
    </location>
</feature>
<keyword evidence="1" id="KW-0472">Membrane</keyword>
<dbReference type="AlphaFoldDB" id="A0A1H6JI63"/>
<feature type="transmembrane region" description="Helical" evidence="1">
    <location>
        <begin position="105"/>
        <end position="124"/>
    </location>
</feature>
<proteinExistence type="predicted"/>
<dbReference type="EMBL" id="LT629971">
    <property type="protein sequence ID" value="SEH61647.1"/>
    <property type="molecule type" value="Genomic_DNA"/>
</dbReference>
<dbReference type="RefSeq" id="WP_083407047.1">
    <property type="nucleotide sequence ID" value="NZ_LT629971.1"/>
</dbReference>
<feature type="transmembrane region" description="Helical" evidence="1">
    <location>
        <begin position="129"/>
        <end position="148"/>
    </location>
</feature>
<feature type="transmembrane region" description="Helical" evidence="1">
    <location>
        <begin position="54"/>
        <end position="71"/>
    </location>
</feature>
<dbReference type="Proteomes" id="UP000182915">
    <property type="component" value="Chromosome I"/>
</dbReference>
<keyword evidence="1" id="KW-0812">Transmembrane</keyword>
<reference evidence="3" key="1">
    <citation type="submission" date="2016-10" db="EMBL/GenBank/DDBJ databases">
        <authorList>
            <person name="Varghese N."/>
            <person name="Submissions S."/>
        </authorList>
    </citation>
    <scope>NUCLEOTIDE SEQUENCE [LARGE SCALE GENOMIC DNA]</scope>
    <source>
        <strain evidence="3">DSM 45405</strain>
    </source>
</reference>
<keyword evidence="1" id="KW-1133">Transmembrane helix</keyword>
<keyword evidence="3" id="KW-1185">Reference proteome</keyword>
<evidence type="ECO:0000313" key="3">
    <source>
        <dbReference type="Proteomes" id="UP000182915"/>
    </source>
</evidence>
<name>A0A1H6JI63_MYCRU</name>
<organism evidence="2 3">
    <name type="scientific">Mycolicibacterium rutilum</name>
    <name type="common">Mycobacterium rutilum</name>
    <dbReference type="NCBI Taxonomy" id="370526"/>
    <lineage>
        <taxon>Bacteria</taxon>
        <taxon>Bacillati</taxon>
        <taxon>Actinomycetota</taxon>
        <taxon>Actinomycetes</taxon>
        <taxon>Mycobacteriales</taxon>
        <taxon>Mycobacteriaceae</taxon>
        <taxon>Mycolicibacterium</taxon>
    </lineage>
</organism>
<accession>A0A1H6JI63</accession>